<feature type="non-terminal residue" evidence="2">
    <location>
        <position position="1"/>
    </location>
</feature>
<organism evidence="2 3">
    <name type="scientific">Verticillium longisporum</name>
    <name type="common">Verticillium dahliae var. longisporum</name>
    <dbReference type="NCBI Taxonomy" id="100787"/>
    <lineage>
        <taxon>Eukaryota</taxon>
        <taxon>Fungi</taxon>
        <taxon>Dikarya</taxon>
        <taxon>Ascomycota</taxon>
        <taxon>Pezizomycotina</taxon>
        <taxon>Sordariomycetes</taxon>
        <taxon>Hypocreomycetidae</taxon>
        <taxon>Glomerellales</taxon>
        <taxon>Plectosphaerellaceae</taxon>
        <taxon>Verticillium</taxon>
    </lineage>
</organism>
<proteinExistence type="predicted"/>
<evidence type="ECO:0000313" key="2">
    <source>
        <dbReference type="EMBL" id="CRK30891.1"/>
    </source>
</evidence>
<reference evidence="3" key="1">
    <citation type="submission" date="2015-05" db="EMBL/GenBank/DDBJ databases">
        <authorList>
            <person name="Fogelqvist Johan"/>
        </authorList>
    </citation>
    <scope>NUCLEOTIDE SEQUENCE [LARGE SCALE GENOMIC DNA]</scope>
</reference>
<dbReference type="EMBL" id="CVQI01023247">
    <property type="protein sequence ID" value="CRK30891.1"/>
    <property type="molecule type" value="Genomic_DNA"/>
</dbReference>
<dbReference type="AlphaFoldDB" id="A0A0G4M9V2"/>
<accession>A0A0G4M9V2</accession>
<protein>
    <submittedName>
        <fullName evidence="2">Uncharacterized protein</fullName>
    </submittedName>
</protein>
<sequence>KYSEIDNPSAAATRIAKPGAHKAKGAIRQYRLSANRAVQRFSAAAALKPSINRSQADTRRT</sequence>
<name>A0A0G4M9V2_VERLO</name>
<evidence type="ECO:0000313" key="3">
    <source>
        <dbReference type="Proteomes" id="UP000045706"/>
    </source>
</evidence>
<feature type="region of interest" description="Disordered" evidence="1">
    <location>
        <begin position="1"/>
        <end position="23"/>
    </location>
</feature>
<dbReference type="Proteomes" id="UP000045706">
    <property type="component" value="Unassembled WGS sequence"/>
</dbReference>
<evidence type="ECO:0000256" key="1">
    <source>
        <dbReference type="SAM" id="MobiDB-lite"/>
    </source>
</evidence>
<gene>
    <name evidence="2" type="ORF">BN1723_018435</name>
</gene>
<feature type="non-terminal residue" evidence="2">
    <location>
        <position position="61"/>
    </location>
</feature>